<evidence type="ECO:0000256" key="2">
    <source>
        <dbReference type="ARBA" id="ARBA00022472"/>
    </source>
</evidence>
<name>A0A835H3A8_9MAGN</name>
<dbReference type="Gene3D" id="1.25.70.10">
    <property type="entry name" value="Transcription termination factor 3, mitochondrial"/>
    <property type="match status" value="1"/>
</dbReference>
<dbReference type="InterPro" id="IPR038538">
    <property type="entry name" value="MTERF_sf"/>
</dbReference>
<dbReference type="PANTHER" id="PTHR13068:SF236">
    <property type="entry name" value="OS02G0749800 PROTEIN"/>
    <property type="match status" value="1"/>
</dbReference>
<dbReference type="AlphaFoldDB" id="A0A835H3A8"/>
<reference evidence="4 5" key="1">
    <citation type="submission" date="2020-10" db="EMBL/GenBank/DDBJ databases">
        <title>The Coptis chinensis genome and diversification of protoberbering-type alkaloids.</title>
        <authorList>
            <person name="Wang B."/>
            <person name="Shu S."/>
            <person name="Song C."/>
            <person name="Liu Y."/>
        </authorList>
    </citation>
    <scope>NUCLEOTIDE SEQUENCE [LARGE SCALE GENOMIC DNA]</scope>
    <source>
        <strain evidence="4">HL-2020</strain>
        <tissue evidence="4">Leaf</tissue>
    </source>
</reference>
<gene>
    <name evidence="4" type="ORF">IFM89_004148</name>
</gene>
<keyword evidence="2" id="KW-0805">Transcription regulation</keyword>
<dbReference type="PANTHER" id="PTHR13068">
    <property type="entry name" value="CGI-12 PROTEIN-RELATED"/>
    <property type="match status" value="1"/>
</dbReference>
<dbReference type="Proteomes" id="UP000631114">
    <property type="component" value="Unassembled WGS sequence"/>
</dbReference>
<accession>A0A835H3A8</accession>
<dbReference type="GO" id="GO:0003676">
    <property type="term" value="F:nucleic acid binding"/>
    <property type="evidence" value="ECO:0007669"/>
    <property type="project" value="InterPro"/>
</dbReference>
<evidence type="ECO:0000256" key="3">
    <source>
        <dbReference type="ARBA" id="ARBA00022946"/>
    </source>
</evidence>
<keyword evidence="5" id="KW-1185">Reference proteome</keyword>
<proteinExistence type="inferred from homology"/>
<keyword evidence="2" id="KW-0804">Transcription</keyword>
<dbReference type="FunFam" id="1.25.70.10:FF:000001">
    <property type="entry name" value="Mitochondrial transcription termination factor-like"/>
    <property type="match status" value="1"/>
</dbReference>
<dbReference type="Pfam" id="PF02536">
    <property type="entry name" value="mTERF"/>
    <property type="match status" value="2"/>
</dbReference>
<dbReference type="SMART" id="SM00733">
    <property type="entry name" value="Mterf"/>
    <property type="match status" value="7"/>
</dbReference>
<dbReference type="GO" id="GO:0006353">
    <property type="term" value="P:DNA-templated transcription termination"/>
    <property type="evidence" value="ECO:0007669"/>
    <property type="project" value="UniProtKB-KW"/>
</dbReference>
<dbReference type="InterPro" id="IPR003690">
    <property type="entry name" value="MTERF"/>
</dbReference>
<dbReference type="OrthoDB" id="637682at2759"/>
<evidence type="ECO:0000313" key="5">
    <source>
        <dbReference type="Proteomes" id="UP000631114"/>
    </source>
</evidence>
<sequence>MFRFICNKVFLKQDINKYPSLIRFLSNYPINPNSFRVSYLINSCGLSEEKAISVSEKVQFQTPTKPDLVLNLFKNHDFPDTHISKIIEKLPKLLQYDVDKTLKPKLEYFQSLGLSGPDLAKVLSSDPLPLSISLEEQIKPSVDYLKSILQTDSNVVSVLKRSVWVLMEKTQKSLAPNIEVLQSHGVPDSNISKLLVTHPRSFLRSVQRFKEIVEEVKKMEADPTKYVFCKMFQRLASMSESSKEVKFGVFKKWGWSDDMILSVFKACPDCFAFSESTLMMKMDFLVHKMGCDPLLIAKNPEVLTYSMEKKLVPRYSVIQTLMSNGLVPKDLNKARLLTLSNQGFLEKFVTKFENEVPELVNVYQGK</sequence>
<evidence type="ECO:0000256" key="1">
    <source>
        <dbReference type="ARBA" id="ARBA00007692"/>
    </source>
</evidence>
<keyword evidence="2" id="KW-0806">Transcription termination</keyword>
<evidence type="ECO:0000313" key="4">
    <source>
        <dbReference type="EMBL" id="KAF9591450.1"/>
    </source>
</evidence>
<protein>
    <submittedName>
        <fullName evidence="4">Uncharacterized protein</fullName>
    </submittedName>
</protein>
<keyword evidence="3" id="KW-0809">Transit peptide</keyword>
<organism evidence="4 5">
    <name type="scientific">Coptis chinensis</name>
    <dbReference type="NCBI Taxonomy" id="261450"/>
    <lineage>
        <taxon>Eukaryota</taxon>
        <taxon>Viridiplantae</taxon>
        <taxon>Streptophyta</taxon>
        <taxon>Embryophyta</taxon>
        <taxon>Tracheophyta</taxon>
        <taxon>Spermatophyta</taxon>
        <taxon>Magnoliopsida</taxon>
        <taxon>Ranunculales</taxon>
        <taxon>Ranunculaceae</taxon>
        <taxon>Coptidoideae</taxon>
        <taxon>Coptis</taxon>
    </lineage>
</organism>
<comment type="caution">
    <text evidence="4">The sequence shown here is derived from an EMBL/GenBank/DDBJ whole genome shotgun (WGS) entry which is preliminary data.</text>
</comment>
<dbReference type="EMBL" id="JADFTS010000008">
    <property type="protein sequence ID" value="KAF9591450.1"/>
    <property type="molecule type" value="Genomic_DNA"/>
</dbReference>
<comment type="similarity">
    <text evidence="1">Belongs to the mTERF family.</text>
</comment>